<dbReference type="OrthoDB" id="9803927at2"/>
<feature type="chain" id="PRO_5014203351" evidence="3">
    <location>
        <begin position="22"/>
        <end position="663"/>
    </location>
</feature>
<evidence type="ECO:0000256" key="3">
    <source>
        <dbReference type="RuleBase" id="RU362119"/>
    </source>
</evidence>
<dbReference type="PRINTS" id="PR01607">
    <property type="entry name" value="APYRASEFAMLY"/>
</dbReference>
<feature type="signal peptide" evidence="3">
    <location>
        <begin position="1"/>
        <end position="21"/>
    </location>
</feature>
<dbReference type="InterPro" id="IPR008334">
    <property type="entry name" value="5'-Nucleotdase_C"/>
</dbReference>
<evidence type="ECO:0000256" key="1">
    <source>
        <dbReference type="ARBA" id="ARBA00006654"/>
    </source>
</evidence>
<evidence type="ECO:0000259" key="5">
    <source>
        <dbReference type="Pfam" id="PF02872"/>
    </source>
</evidence>
<dbReference type="PANTHER" id="PTHR11575:SF6">
    <property type="entry name" value="2',3'-CYCLIC-NUCLEOTIDE 2'-PHOSPHODIESTERASE_3'-NUCLEOTIDASE"/>
    <property type="match status" value="1"/>
</dbReference>
<dbReference type="InterPro" id="IPR029052">
    <property type="entry name" value="Metallo-depent_PP-like"/>
</dbReference>
<dbReference type="Gene3D" id="3.60.21.10">
    <property type="match status" value="1"/>
</dbReference>
<evidence type="ECO:0000313" key="7">
    <source>
        <dbReference type="Proteomes" id="UP000182987"/>
    </source>
</evidence>
<dbReference type="KEGG" id="lrz:BJI69_08810"/>
<dbReference type="InterPro" id="IPR006146">
    <property type="entry name" value="5'-Nucleotdase_CS"/>
</dbReference>
<feature type="domain" description="5'-Nucleotidase C-terminal" evidence="5">
    <location>
        <begin position="455"/>
        <end position="575"/>
    </location>
</feature>
<dbReference type="Gene3D" id="3.90.780.10">
    <property type="entry name" value="5'-Nucleotidase, C-terminal domain"/>
    <property type="match status" value="1"/>
</dbReference>
<dbReference type="PROSITE" id="PS51257">
    <property type="entry name" value="PROKAR_LIPOPROTEIN"/>
    <property type="match status" value="1"/>
</dbReference>
<dbReference type="Pfam" id="PF00149">
    <property type="entry name" value="Metallophos"/>
    <property type="match status" value="1"/>
</dbReference>
<dbReference type="PATRIC" id="fig|1440763.5.peg.2680"/>
<gene>
    <name evidence="6" type="ORF">BJI69_08810</name>
</gene>
<reference evidence="7" key="1">
    <citation type="submission" date="2016-09" db="EMBL/GenBank/DDBJ databases">
        <authorList>
            <person name="Lysoe E."/>
        </authorList>
    </citation>
    <scope>NUCLEOTIDE SEQUENCE [LARGE SCALE GENOMIC DNA]</scope>
    <source>
        <strain evidence="7">LJ96T</strain>
    </source>
</reference>
<dbReference type="GO" id="GO:0009166">
    <property type="term" value="P:nucleotide catabolic process"/>
    <property type="evidence" value="ECO:0007669"/>
    <property type="project" value="InterPro"/>
</dbReference>
<dbReference type="PROSITE" id="PS00785">
    <property type="entry name" value="5_NUCLEOTIDASE_1"/>
    <property type="match status" value="1"/>
</dbReference>
<organism evidence="6 7">
    <name type="scientific">Luteibacter rhizovicinus DSM 16549</name>
    <dbReference type="NCBI Taxonomy" id="1440763"/>
    <lineage>
        <taxon>Bacteria</taxon>
        <taxon>Pseudomonadati</taxon>
        <taxon>Pseudomonadota</taxon>
        <taxon>Gammaproteobacteria</taxon>
        <taxon>Lysobacterales</taxon>
        <taxon>Rhodanobacteraceae</taxon>
        <taxon>Luteibacter</taxon>
    </lineage>
</organism>
<dbReference type="NCBIfam" id="NF006938">
    <property type="entry name" value="PRK09420.1"/>
    <property type="match status" value="1"/>
</dbReference>
<dbReference type="GO" id="GO:0030288">
    <property type="term" value="C:outer membrane-bounded periplasmic space"/>
    <property type="evidence" value="ECO:0007669"/>
    <property type="project" value="TreeGrafter"/>
</dbReference>
<dbReference type="PANTHER" id="PTHR11575">
    <property type="entry name" value="5'-NUCLEOTIDASE-RELATED"/>
    <property type="match status" value="1"/>
</dbReference>
<name>A0A0G9HAG5_9GAMM</name>
<sequence>MLKHLAMATLSAALLASCAGAPKDKTAHPAAINDGATLDLAILETTDVHSNILSYDYYKQKDDPTFGYERVATLIRQARQEFPNTVLFDSGDTIQGSVLADYQAMVKPVGCDTELGIYAAMDAIGYDGGTAGNHEFNYGLPFLAQVTNTAMNVDGVKAQQCAGPKFPLVLSNVYSARDGKPIFKPWTIVTKTVNVTTAKGKVVPTTLKIGIIGFTPPPIMDWDKHNLQGKVTVDGVVEAANRYMPEVLAQKPDLVVAILHGGLNTAPYTPQMENGGWYLAGVPGIDALLLGHSHTEFPGPRYMDMKDVDAKRGIVRGVPAVMGGFFGKDLGVINMTLKREGDRWVVEKDKSHSQVRPICPKKNECVAADPTIAPIVKEAHEAAIAYVNTPIGATDHDLSSYFADEGNMSAIAVVNAAQADYARDELSRTHPEWKDVPVVSAASAFRTGFGGPDDYTDVPKGPMTIRNAADLYFYPNTLAAVKIDGAGVKAWLEESARRFNQIDPSKEGEQPLTGKFVAYNFDQMQGGITYTIDITQPEGQRIGNLRYKGKLLQDSQPVIVVTNSYRANGGGGFPGMNGESVVLNAPDGNREVVIKWVEAKKTITAKDVDKRSWSFIPVKTKGTLTFTAAAGKEDIAKAQHLAIKQLRDNGDGTAVYALDLSKR</sequence>
<dbReference type="GO" id="GO:0000166">
    <property type="term" value="F:nucleotide binding"/>
    <property type="evidence" value="ECO:0007669"/>
    <property type="project" value="UniProtKB-KW"/>
</dbReference>
<dbReference type="STRING" id="1440763.BJI69_08810"/>
<dbReference type="GO" id="GO:0046872">
    <property type="term" value="F:metal ion binding"/>
    <property type="evidence" value="ECO:0007669"/>
    <property type="project" value="InterPro"/>
</dbReference>
<evidence type="ECO:0000313" key="6">
    <source>
        <dbReference type="EMBL" id="APG03986.1"/>
    </source>
</evidence>
<accession>A0A0G9HAG5</accession>
<dbReference type="RefSeq" id="WP_046968301.1">
    <property type="nucleotide sequence ID" value="NZ_CP017480.1"/>
</dbReference>
<dbReference type="InterPro" id="IPR036907">
    <property type="entry name" value="5'-Nucleotdase_C_sf"/>
</dbReference>
<proteinExistence type="inferred from homology"/>
<dbReference type="Pfam" id="PF02872">
    <property type="entry name" value="5_nucleotid_C"/>
    <property type="match status" value="1"/>
</dbReference>
<dbReference type="SUPFAM" id="SSF55816">
    <property type="entry name" value="5'-nucleotidase (syn. UDP-sugar hydrolase), C-terminal domain"/>
    <property type="match status" value="1"/>
</dbReference>
<keyword evidence="3" id="KW-0547">Nucleotide-binding</keyword>
<dbReference type="SUPFAM" id="SSF56300">
    <property type="entry name" value="Metallo-dependent phosphatases"/>
    <property type="match status" value="1"/>
</dbReference>
<keyword evidence="3" id="KW-0378">Hydrolase</keyword>
<evidence type="ECO:0000259" key="4">
    <source>
        <dbReference type="Pfam" id="PF00149"/>
    </source>
</evidence>
<keyword evidence="7" id="KW-1185">Reference proteome</keyword>
<protein>
    <submittedName>
        <fullName evidence="6">Bifunctional metallophosphatase/5'-nucleotidase</fullName>
    </submittedName>
</protein>
<keyword evidence="2 3" id="KW-0732">Signal</keyword>
<dbReference type="GO" id="GO:0016788">
    <property type="term" value="F:hydrolase activity, acting on ester bonds"/>
    <property type="evidence" value="ECO:0007669"/>
    <property type="project" value="InterPro"/>
</dbReference>
<feature type="domain" description="Calcineurin-like phosphoesterase" evidence="4">
    <location>
        <begin position="42"/>
        <end position="295"/>
    </location>
</feature>
<dbReference type="Proteomes" id="UP000182987">
    <property type="component" value="Chromosome"/>
</dbReference>
<dbReference type="InterPro" id="IPR006179">
    <property type="entry name" value="5_nucleotidase/apyrase"/>
</dbReference>
<dbReference type="EMBL" id="CP017480">
    <property type="protein sequence ID" value="APG03986.1"/>
    <property type="molecule type" value="Genomic_DNA"/>
</dbReference>
<dbReference type="AlphaFoldDB" id="A0A0G9HAG5"/>
<dbReference type="InterPro" id="IPR004843">
    <property type="entry name" value="Calcineurin-like_PHP"/>
</dbReference>
<evidence type="ECO:0000256" key="2">
    <source>
        <dbReference type="ARBA" id="ARBA00022729"/>
    </source>
</evidence>
<comment type="similarity">
    <text evidence="1 3">Belongs to the 5'-nucleotidase family.</text>
</comment>